<protein>
    <submittedName>
        <fullName evidence="1">Uncharacterized protein</fullName>
    </submittedName>
</protein>
<name>U7QQH1_9CYAN</name>
<dbReference type="Proteomes" id="UP000017127">
    <property type="component" value="Unassembled WGS sequence"/>
</dbReference>
<reference evidence="1 2" key="1">
    <citation type="journal article" date="2013" name="Front. Microbiol.">
        <title>Comparative genomic analyses of the cyanobacterium, Lyngbya aestuarii BL J, a powerful hydrogen producer.</title>
        <authorList>
            <person name="Kothari A."/>
            <person name="Vaughn M."/>
            <person name="Garcia-Pichel F."/>
        </authorList>
    </citation>
    <scope>NUCLEOTIDE SEQUENCE [LARGE SCALE GENOMIC DNA]</scope>
    <source>
        <strain evidence="1 2">BL J</strain>
    </source>
</reference>
<keyword evidence="2" id="KW-1185">Reference proteome</keyword>
<dbReference type="RefSeq" id="WP_023064587.1">
    <property type="nucleotide sequence ID" value="NZ_AUZM01000004.1"/>
</dbReference>
<dbReference type="OrthoDB" id="9828241at2"/>
<organism evidence="1 2">
    <name type="scientific">Lyngbya aestuarii BL J</name>
    <dbReference type="NCBI Taxonomy" id="1348334"/>
    <lineage>
        <taxon>Bacteria</taxon>
        <taxon>Bacillati</taxon>
        <taxon>Cyanobacteriota</taxon>
        <taxon>Cyanophyceae</taxon>
        <taxon>Oscillatoriophycideae</taxon>
        <taxon>Oscillatoriales</taxon>
        <taxon>Microcoleaceae</taxon>
        <taxon>Lyngbya</taxon>
    </lineage>
</organism>
<comment type="caution">
    <text evidence="1">The sequence shown here is derived from an EMBL/GenBank/DDBJ whole genome shotgun (WGS) entry which is preliminary data.</text>
</comment>
<sequence>MQITKNFQLSIKTLSFSLTLIIGLILNLTTTTKIVLAGVGWEQRAMTRIEWESGEPMNCNGKGVEFLVTGSNMHSTFYNLTVACLNQNRENQADWVILGGISYVYKNNRSDAFLQKFDPETQHSGERPNLYSFANFVIGYNCSLNRGWECEEYSSSIENNVLKTFGSQELKSTTDSFPFNFSNLAESAYTTTNAQ</sequence>
<accession>U7QQH1</accession>
<evidence type="ECO:0000313" key="1">
    <source>
        <dbReference type="EMBL" id="ERT09360.1"/>
    </source>
</evidence>
<dbReference type="AlphaFoldDB" id="U7QQH1"/>
<proteinExistence type="predicted"/>
<evidence type="ECO:0000313" key="2">
    <source>
        <dbReference type="Proteomes" id="UP000017127"/>
    </source>
</evidence>
<dbReference type="EMBL" id="AUZM01000004">
    <property type="protein sequence ID" value="ERT09360.1"/>
    <property type="molecule type" value="Genomic_DNA"/>
</dbReference>
<gene>
    <name evidence="1" type="ORF">M595_0777</name>
</gene>